<sequence length="728" mass="78223">MDASKEQVKLEASYFCLCQDWARDDENCGAAFLASTVAWFFHGQSITPSSQQPSLQRFKSHARKLGESCGRAQSKARAGGLAPLGGLEGGLDNREQRRGCLSIMTHQQQQQQQQYPPRVFSPPGRTDSPQHAPPYPFPANKRQRLSPNPQSPYNSPGIQNIALPNQVFSSPYYGTQQNGGPPNHTYNTNHSYGNQQSPSYPSQQGPAYGPSNTYGSGSPYTPNNNYNSMNHPPSQHYAPPPHSAAPSQPPPTGTMGPPSRPAADKPTDINELGDVLAGSGVDLREEEAALLAYGRPGQQRQDTVYGGSSFNSFGASYSTSADNFYSSNVPGDRNSFYGAGTFNQPAEPYMSAEEIAAADRKKVIRRKAEIKSYHLNDPFLWGGSLSRRLLIQAQTVQVQVPRNGLLNNVTGQIVPHQLLVHGPDKNENLRIVKGEPLLNTEGPYVEILSLLSLAAEERMRGLVEDAANLAKGRRIGSHAVVPVELADLATGEGATETANGLPTPSNSAVSPKSNPLKRSYAEVNRPLTPSASEPATPTTIQFANPVVHALQKITKDERAQEEERLAKRRRRAAKADSNGTGSATAGLIGDVAPDVDTRRGSKNKEAAAKKVNEAAQHAATTKTMNMALGFGSRATPSWMKRGTDTTPSNPYLPNKPKAGPQGSKIGASGGNGAGLGLPKSRVFGQFREDKDTGSGIQLRDVVSVLEHDGKEKKALQRAYSRLGAAARR</sequence>
<feature type="compositionally biased region" description="Basic and acidic residues" evidence="9">
    <location>
        <begin position="595"/>
        <end position="605"/>
    </location>
</feature>
<name>A0A8H6F7R6_9LECA</name>
<accession>A0A8H6F7R6</accession>
<evidence type="ECO:0000256" key="4">
    <source>
        <dbReference type="ARBA" id="ARBA00023015"/>
    </source>
</evidence>
<dbReference type="Proteomes" id="UP000593566">
    <property type="component" value="Unassembled WGS sequence"/>
</dbReference>
<dbReference type="Pfam" id="PF05236">
    <property type="entry name" value="TAF4"/>
    <property type="match status" value="1"/>
</dbReference>
<dbReference type="EMBL" id="JACCJB010000024">
    <property type="protein sequence ID" value="KAF6217848.1"/>
    <property type="molecule type" value="Genomic_DNA"/>
</dbReference>
<evidence type="ECO:0000313" key="11">
    <source>
        <dbReference type="EMBL" id="KAF6217848.1"/>
    </source>
</evidence>
<protein>
    <recommendedName>
        <fullName evidence="3">Transcription initiation factor TFIID subunit 4</fullName>
    </recommendedName>
    <alternativeName>
        <fullName evidence="8">TBP-associated factor 4</fullName>
    </alternativeName>
</protein>
<reference evidence="11 12" key="1">
    <citation type="journal article" date="2020" name="Genomics">
        <title>Complete, high-quality genomes from long-read metagenomic sequencing of two wolf lichen thalli reveals enigmatic genome architecture.</title>
        <authorList>
            <person name="McKenzie S.K."/>
            <person name="Walston R.F."/>
            <person name="Allen J.L."/>
        </authorList>
    </citation>
    <scope>NUCLEOTIDE SEQUENCE [LARGE SCALE GENOMIC DNA]</scope>
    <source>
        <strain evidence="11">WasteWater1</strain>
    </source>
</reference>
<dbReference type="RefSeq" id="XP_037147283.1">
    <property type="nucleotide sequence ID" value="XM_037297158.1"/>
</dbReference>
<evidence type="ECO:0000256" key="2">
    <source>
        <dbReference type="ARBA" id="ARBA00006178"/>
    </source>
</evidence>
<evidence type="ECO:0000259" key="10">
    <source>
        <dbReference type="Pfam" id="PF05236"/>
    </source>
</evidence>
<comment type="function">
    <text evidence="7">Functions as a component of the DNA-binding general transcription factor complex TFIID. Binding of TFIID to a promoter (with or without TATA element) is the initial step in pre-initiation complex (PIC) formation. TFIID plays a key role in the regulation of gene expression by RNA polymerase II through different activities such as transcription activator interaction, core promoter recognition and selectivity, TFIIA and TFIIB interaction, chromatin modification (histone acetylation by TAF1), facilitation of DNA opening and initiation of transcription.</text>
</comment>
<dbReference type="GO" id="GO:0005669">
    <property type="term" value="C:transcription factor TFIID complex"/>
    <property type="evidence" value="ECO:0007669"/>
    <property type="project" value="InterPro"/>
</dbReference>
<feature type="compositionally biased region" description="Polar residues" evidence="9">
    <location>
        <begin position="210"/>
        <end position="230"/>
    </location>
</feature>
<feature type="compositionally biased region" description="Polar residues" evidence="9">
    <location>
        <begin position="496"/>
        <end position="513"/>
    </location>
</feature>
<feature type="region of interest" description="Disordered" evidence="9">
    <location>
        <begin position="632"/>
        <end position="661"/>
    </location>
</feature>
<feature type="compositionally biased region" description="Polar residues" evidence="9">
    <location>
        <begin position="145"/>
        <end position="190"/>
    </location>
</feature>
<evidence type="ECO:0000256" key="9">
    <source>
        <dbReference type="SAM" id="MobiDB-lite"/>
    </source>
</evidence>
<keyword evidence="12" id="KW-1185">Reference proteome</keyword>
<dbReference type="AlphaFoldDB" id="A0A8H6F7R6"/>
<organism evidence="11 12">
    <name type="scientific">Letharia lupina</name>
    <dbReference type="NCBI Taxonomy" id="560253"/>
    <lineage>
        <taxon>Eukaryota</taxon>
        <taxon>Fungi</taxon>
        <taxon>Dikarya</taxon>
        <taxon>Ascomycota</taxon>
        <taxon>Pezizomycotina</taxon>
        <taxon>Lecanoromycetes</taxon>
        <taxon>OSLEUM clade</taxon>
        <taxon>Lecanoromycetidae</taxon>
        <taxon>Lecanorales</taxon>
        <taxon>Lecanorineae</taxon>
        <taxon>Parmeliaceae</taxon>
        <taxon>Letharia</taxon>
    </lineage>
</organism>
<feature type="compositionally biased region" description="Basic and acidic residues" evidence="9">
    <location>
        <begin position="556"/>
        <end position="565"/>
    </location>
</feature>
<comment type="caution">
    <text evidence="11">The sequence shown here is derived from an EMBL/GenBank/DDBJ whole genome shotgun (WGS) entry which is preliminary data.</text>
</comment>
<evidence type="ECO:0000256" key="1">
    <source>
        <dbReference type="ARBA" id="ARBA00004123"/>
    </source>
</evidence>
<keyword evidence="6" id="KW-0539">Nucleus</keyword>
<dbReference type="InterPro" id="IPR007900">
    <property type="entry name" value="TAF4_C"/>
</dbReference>
<feature type="region of interest" description="Disordered" evidence="9">
    <location>
        <begin position="556"/>
        <end position="605"/>
    </location>
</feature>
<evidence type="ECO:0000256" key="5">
    <source>
        <dbReference type="ARBA" id="ARBA00023163"/>
    </source>
</evidence>
<proteinExistence type="inferred from homology"/>
<feature type="region of interest" description="Disordered" evidence="9">
    <location>
        <begin position="494"/>
        <end position="515"/>
    </location>
</feature>
<feature type="region of interest" description="Disordered" evidence="9">
    <location>
        <begin position="72"/>
        <end position="273"/>
    </location>
</feature>
<feature type="compositionally biased region" description="Pro residues" evidence="9">
    <location>
        <begin position="238"/>
        <end position="252"/>
    </location>
</feature>
<dbReference type="GeneID" id="59334661"/>
<evidence type="ECO:0000256" key="8">
    <source>
        <dbReference type="ARBA" id="ARBA00031747"/>
    </source>
</evidence>
<evidence type="ECO:0000256" key="7">
    <source>
        <dbReference type="ARBA" id="ARBA00025346"/>
    </source>
</evidence>
<evidence type="ECO:0000313" key="12">
    <source>
        <dbReference type="Proteomes" id="UP000593566"/>
    </source>
</evidence>
<gene>
    <name evidence="11" type="ORF">HO133_006260</name>
</gene>
<comment type="similarity">
    <text evidence="2">Belongs to the TAF4 family.</text>
</comment>
<dbReference type="GO" id="GO:0006352">
    <property type="term" value="P:DNA-templated transcription initiation"/>
    <property type="evidence" value="ECO:0007669"/>
    <property type="project" value="InterPro"/>
</dbReference>
<evidence type="ECO:0000256" key="3">
    <source>
        <dbReference type="ARBA" id="ARBA00017306"/>
    </source>
</evidence>
<keyword evidence="4" id="KW-0805">Transcription regulation</keyword>
<keyword evidence="5" id="KW-0804">Transcription</keyword>
<feature type="compositionally biased region" description="Low complexity" evidence="9">
    <location>
        <begin position="191"/>
        <end position="206"/>
    </location>
</feature>
<comment type="subcellular location">
    <subcellularLocation>
        <location evidence="1">Nucleus</location>
    </subcellularLocation>
</comment>
<feature type="domain" description="Transcription initiation factor TFIID component TAF4 C-terminal" evidence="10">
    <location>
        <begin position="446"/>
        <end position="714"/>
    </location>
</feature>
<evidence type="ECO:0000256" key="6">
    <source>
        <dbReference type="ARBA" id="ARBA00023242"/>
    </source>
</evidence>